<accession>A1CCW3</accession>
<dbReference type="Proteomes" id="UP000006701">
    <property type="component" value="Unassembled WGS sequence"/>
</dbReference>
<dbReference type="EMBL" id="DS027050">
    <property type="protein sequence ID" value="EAW12370.1"/>
    <property type="molecule type" value="Genomic_DNA"/>
</dbReference>
<protein>
    <recommendedName>
        <fullName evidence="3">2OG-Fe dioxygenase-domain-containing protein</fullName>
    </recommendedName>
</protein>
<dbReference type="STRING" id="344612.A1CCW3"/>
<dbReference type="OMA" id="DHTMTTY"/>
<proteinExistence type="predicted"/>
<gene>
    <name evidence="1" type="ORF">ACLA_063370</name>
</gene>
<organism evidence="1 2">
    <name type="scientific">Aspergillus clavatus (strain ATCC 1007 / CBS 513.65 / DSM 816 / NCTC 3887 / NRRL 1 / QM 1276 / 107)</name>
    <dbReference type="NCBI Taxonomy" id="344612"/>
    <lineage>
        <taxon>Eukaryota</taxon>
        <taxon>Fungi</taxon>
        <taxon>Dikarya</taxon>
        <taxon>Ascomycota</taxon>
        <taxon>Pezizomycotina</taxon>
        <taxon>Eurotiomycetes</taxon>
        <taxon>Eurotiomycetidae</taxon>
        <taxon>Eurotiales</taxon>
        <taxon>Aspergillaceae</taxon>
        <taxon>Aspergillus</taxon>
        <taxon>Aspergillus subgen. Fumigati</taxon>
    </lineage>
</organism>
<keyword evidence="2" id="KW-1185">Reference proteome</keyword>
<evidence type="ECO:0000313" key="2">
    <source>
        <dbReference type="Proteomes" id="UP000006701"/>
    </source>
</evidence>
<sequence>MAAAAVAVPREFAPNPGLEHRNLNPHERTHAPQYYAAISKIVEIRERYIKDRFVFVESAAMVPILKGLGAQDEHFEAIQTVSDGLRTDPTLPFRESKNGRFCFDLDTRSVRRLEFQPFALSVEEDFKRHDSGQIRRFEEIGNDLQLNTVFQALLLFKFMVFHGVQTHLRQKLDYNSHKWISTVFNLRTVTTSEILGEPALEGVHTDGVDHTMTTYLGSRNMDPRSCVTFMHYNEEQTGIDYEETTAKHMAGRVHHLQFLDTLIIVDNERKHSLSPLEPIDPRVRATRDMLIFFTRKPVTKGHISEHLDSPKPHLDMPMEFPLWFP</sequence>
<dbReference type="Gene3D" id="2.60.120.620">
    <property type="entry name" value="q2cbj1_9rhob like domain"/>
    <property type="match status" value="1"/>
</dbReference>
<reference evidence="1 2" key="1">
    <citation type="journal article" date="2008" name="PLoS Genet.">
        <title>Genomic islands in the pathogenic filamentous fungus Aspergillus fumigatus.</title>
        <authorList>
            <person name="Fedorova N.D."/>
            <person name="Khaldi N."/>
            <person name="Joardar V.S."/>
            <person name="Maiti R."/>
            <person name="Amedeo P."/>
            <person name="Anderson M.J."/>
            <person name="Crabtree J."/>
            <person name="Silva J.C."/>
            <person name="Badger J.H."/>
            <person name="Albarraq A."/>
            <person name="Angiuoli S."/>
            <person name="Bussey H."/>
            <person name="Bowyer P."/>
            <person name="Cotty P.J."/>
            <person name="Dyer P.S."/>
            <person name="Egan A."/>
            <person name="Galens K."/>
            <person name="Fraser-Liggett C.M."/>
            <person name="Haas B.J."/>
            <person name="Inman J.M."/>
            <person name="Kent R."/>
            <person name="Lemieux S."/>
            <person name="Malavazi I."/>
            <person name="Orvis J."/>
            <person name="Roemer T."/>
            <person name="Ronning C.M."/>
            <person name="Sundaram J.P."/>
            <person name="Sutton G."/>
            <person name="Turner G."/>
            <person name="Venter J.C."/>
            <person name="White O.R."/>
            <person name="Whitty B.R."/>
            <person name="Youngman P."/>
            <person name="Wolfe K.H."/>
            <person name="Goldman G.H."/>
            <person name="Wortman J.R."/>
            <person name="Jiang B."/>
            <person name="Denning D.W."/>
            <person name="Nierman W.C."/>
        </authorList>
    </citation>
    <scope>NUCLEOTIDE SEQUENCE [LARGE SCALE GENOMIC DNA]</scope>
    <source>
        <strain evidence="2">ATCC 1007 / CBS 513.65 / DSM 816 / NCTC 3887 / NRRL 1</strain>
    </source>
</reference>
<dbReference type="eggNOG" id="ENOG502SJ8U">
    <property type="taxonomic scope" value="Eukaryota"/>
</dbReference>
<dbReference type="AlphaFoldDB" id="A1CCW3"/>
<dbReference type="KEGG" id="act:ACLA_063370"/>
<name>A1CCW3_ASPCL</name>
<evidence type="ECO:0000313" key="1">
    <source>
        <dbReference type="EMBL" id="EAW12370.1"/>
    </source>
</evidence>
<evidence type="ECO:0008006" key="3">
    <source>
        <dbReference type="Google" id="ProtNLM"/>
    </source>
</evidence>
<dbReference type="GO" id="GO:0051213">
    <property type="term" value="F:dioxygenase activity"/>
    <property type="evidence" value="ECO:0007669"/>
    <property type="project" value="InterPro"/>
</dbReference>
<dbReference type="InterPro" id="IPR018724">
    <property type="entry name" value="2OG-Fe_dioxygenase"/>
</dbReference>
<dbReference type="GeneID" id="4705985"/>
<dbReference type="VEuPathDB" id="FungiDB:ACLA_063370"/>
<dbReference type="OrthoDB" id="5307791at2759"/>
<dbReference type="HOGENOM" id="CLU_054080_0_0_1"/>
<dbReference type="Pfam" id="PF10014">
    <property type="entry name" value="2OG-Fe_Oxy_2"/>
    <property type="match status" value="1"/>
</dbReference>
<dbReference type="RefSeq" id="XP_001273796.1">
    <property type="nucleotide sequence ID" value="XM_001273795.1"/>
</dbReference>